<feature type="domain" description="DUF6089" evidence="2">
    <location>
        <begin position="18"/>
        <end position="224"/>
    </location>
</feature>
<protein>
    <recommendedName>
        <fullName evidence="2">DUF6089 domain-containing protein</fullName>
    </recommendedName>
</protein>
<evidence type="ECO:0000256" key="1">
    <source>
        <dbReference type="SAM" id="SignalP"/>
    </source>
</evidence>
<organism evidence="3 4">
    <name type="scientific">Runella rosea</name>
    <dbReference type="NCBI Taxonomy" id="2259595"/>
    <lineage>
        <taxon>Bacteria</taxon>
        <taxon>Pseudomonadati</taxon>
        <taxon>Bacteroidota</taxon>
        <taxon>Cytophagia</taxon>
        <taxon>Cytophagales</taxon>
        <taxon>Spirosomataceae</taxon>
        <taxon>Runella</taxon>
    </lineage>
</organism>
<sequence length="254" mass="29412">MKDYSFFRPLRRAVWILVLLFLNRHAACGQAENRWEVGGGLGAVGYLGDLNQQDLVSKEFNLSYHGFVRKYINTSNFAFRYNFQVGKFSGRDSNYPNRASRNLSIDTRFVENAFLIEWDYFDINPIYYRQYYGYQPVYTPYFFAGPTVVYTNPRPDFTQTYSPYATILEGIEHDKNARYAHWHLAFAFGGGMKFDLSPSVNLGVEASFRIATSDYVDGISKAGNPSRNDGYQLVTLTGTYRLGIQRKSIRRKWR</sequence>
<accession>A0A344TNN1</accession>
<proteinExistence type="predicted"/>
<dbReference type="EMBL" id="CP030850">
    <property type="protein sequence ID" value="AXE20252.1"/>
    <property type="molecule type" value="Genomic_DNA"/>
</dbReference>
<dbReference type="InterPro" id="IPR045743">
    <property type="entry name" value="DUF6089"/>
</dbReference>
<dbReference type="AlphaFoldDB" id="A0A344TNN1"/>
<feature type="signal peptide" evidence="1">
    <location>
        <begin position="1"/>
        <end position="26"/>
    </location>
</feature>
<reference evidence="3 4" key="1">
    <citation type="submission" date="2018-07" db="EMBL/GenBank/DDBJ databases">
        <title>Genome sequencing of Runella.</title>
        <authorList>
            <person name="Baek M.-G."/>
            <person name="Yi H."/>
        </authorList>
    </citation>
    <scope>NUCLEOTIDE SEQUENCE [LARGE SCALE GENOMIC DNA]</scope>
    <source>
        <strain evidence="3 4">HYN0085</strain>
    </source>
</reference>
<keyword evidence="4" id="KW-1185">Reference proteome</keyword>
<dbReference type="RefSeq" id="WP_114069015.1">
    <property type="nucleotide sequence ID" value="NZ_CP030850.1"/>
</dbReference>
<dbReference type="Pfam" id="PF19573">
    <property type="entry name" value="DUF6089"/>
    <property type="match status" value="1"/>
</dbReference>
<name>A0A344TNN1_9BACT</name>
<keyword evidence="1" id="KW-0732">Signal</keyword>
<feature type="chain" id="PRO_5016863848" description="DUF6089 domain-containing protein" evidence="1">
    <location>
        <begin position="27"/>
        <end position="254"/>
    </location>
</feature>
<dbReference type="OrthoDB" id="940928at2"/>
<evidence type="ECO:0000313" key="4">
    <source>
        <dbReference type="Proteomes" id="UP000251993"/>
    </source>
</evidence>
<evidence type="ECO:0000259" key="2">
    <source>
        <dbReference type="Pfam" id="PF19573"/>
    </source>
</evidence>
<evidence type="ECO:0000313" key="3">
    <source>
        <dbReference type="EMBL" id="AXE20252.1"/>
    </source>
</evidence>
<gene>
    <name evidence="3" type="ORF">DR864_22105</name>
</gene>
<dbReference type="Proteomes" id="UP000251993">
    <property type="component" value="Chromosome"/>
</dbReference>
<dbReference type="KEGG" id="run:DR864_22105"/>